<evidence type="ECO:0000259" key="1">
    <source>
        <dbReference type="Pfam" id="PF01261"/>
    </source>
</evidence>
<dbReference type="SUPFAM" id="SSF51658">
    <property type="entry name" value="Xylose isomerase-like"/>
    <property type="match status" value="1"/>
</dbReference>
<dbReference type="InterPro" id="IPR036237">
    <property type="entry name" value="Xyl_isomerase-like_sf"/>
</dbReference>
<dbReference type="Gene3D" id="3.20.20.150">
    <property type="entry name" value="Divalent-metal-dependent TIM barrel enzymes"/>
    <property type="match status" value="1"/>
</dbReference>
<dbReference type="EMBL" id="BAABFR010000032">
    <property type="protein sequence ID" value="GAA4393238.1"/>
    <property type="molecule type" value="Genomic_DNA"/>
</dbReference>
<keyword evidence="2" id="KW-0413">Isomerase</keyword>
<name>A0ABP8JMI9_9ACTN</name>
<dbReference type="Pfam" id="PF01261">
    <property type="entry name" value="AP_endonuc_2"/>
    <property type="match status" value="1"/>
</dbReference>
<evidence type="ECO:0000313" key="3">
    <source>
        <dbReference type="Proteomes" id="UP001500635"/>
    </source>
</evidence>
<accession>A0ABP8JMI9</accession>
<dbReference type="InterPro" id="IPR050312">
    <property type="entry name" value="IolE/XylAMocC-like"/>
</dbReference>
<dbReference type="PANTHER" id="PTHR12110:SF41">
    <property type="entry name" value="INOSOSE DEHYDRATASE"/>
    <property type="match status" value="1"/>
</dbReference>
<proteinExistence type="predicted"/>
<dbReference type="Proteomes" id="UP001500635">
    <property type="component" value="Unassembled WGS sequence"/>
</dbReference>
<dbReference type="InterPro" id="IPR013022">
    <property type="entry name" value="Xyl_isomerase-like_TIM-brl"/>
</dbReference>
<evidence type="ECO:0000313" key="2">
    <source>
        <dbReference type="EMBL" id="GAA4393238.1"/>
    </source>
</evidence>
<sequence length="297" mass="30759">MTDLPLRLAAAPISWGVCEVPDWGYQLPPARVLVEMRDLGITATETGPPGYLPTDPDAMRAMLSRYGLGCVGAFAPVVAHEPGHDPVPGIAGTLDRLVASGGDVLVLAAATGRDGYDSRPELDAQGWSTLLANLDRLVAAATARGVRAVLHPHVGTMVEQRPEVYRVLDDSCVPLCLDTGHLLVGGTNPAEVTAYAAERVGLVHLKDVRGALAARVHSGDLGYTDAVRAGMYVPLGAGDTGIAGIVAALLAAGYDGWFVLEQDRVLASEADGDCAAADVAASIGHLRATCERIGVTA</sequence>
<organism evidence="2 3">
    <name type="scientific">Tsukamurella soli</name>
    <dbReference type="NCBI Taxonomy" id="644556"/>
    <lineage>
        <taxon>Bacteria</taxon>
        <taxon>Bacillati</taxon>
        <taxon>Actinomycetota</taxon>
        <taxon>Actinomycetes</taxon>
        <taxon>Mycobacteriales</taxon>
        <taxon>Tsukamurellaceae</taxon>
        <taxon>Tsukamurella</taxon>
    </lineage>
</organism>
<comment type="caution">
    <text evidence="2">The sequence shown here is derived from an EMBL/GenBank/DDBJ whole genome shotgun (WGS) entry which is preliminary data.</text>
</comment>
<keyword evidence="3" id="KW-1185">Reference proteome</keyword>
<dbReference type="GO" id="GO:0016853">
    <property type="term" value="F:isomerase activity"/>
    <property type="evidence" value="ECO:0007669"/>
    <property type="project" value="UniProtKB-KW"/>
</dbReference>
<gene>
    <name evidence="2" type="ORF">GCM10023147_23790</name>
</gene>
<protein>
    <submittedName>
        <fullName evidence="2">Sugar phosphate isomerase/epimerase</fullName>
    </submittedName>
</protein>
<dbReference type="PANTHER" id="PTHR12110">
    <property type="entry name" value="HYDROXYPYRUVATE ISOMERASE"/>
    <property type="match status" value="1"/>
</dbReference>
<dbReference type="RefSeq" id="WP_344995648.1">
    <property type="nucleotide sequence ID" value="NZ_BAABFR010000032.1"/>
</dbReference>
<reference evidence="3" key="1">
    <citation type="journal article" date="2019" name="Int. J. Syst. Evol. Microbiol.">
        <title>The Global Catalogue of Microorganisms (GCM) 10K type strain sequencing project: providing services to taxonomists for standard genome sequencing and annotation.</title>
        <authorList>
            <consortium name="The Broad Institute Genomics Platform"/>
            <consortium name="The Broad Institute Genome Sequencing Center for Infectious Disease"/>
            <person name="Wu L."/>
            <person name="Ma J."/>
        </authorList>
    </citation>
    <scope>NUCLEOTIDE SEQUENCE [LARGE SCALE GENOMIC DNA]</scope>
    <source>
        <strain evidence="3">JCM 17688</strain>
    </source>
</reference>
<feature type="domain" description="Xylose isomerase-like TIM barrel" evidence="1">
    <location>
        <begin position="36"/>
        <end position="263"/>
    </location>
</feature>